<gene>
    <name evidence="4" type="ORF">FA047_02115</name>
</gene>
<name>A0A4U1CN54_9SPHI</name>
<evidence type="ECO:0000256" key="3">
    <source>
        <dbReference type="PROSITE-ProRule" id="PRU00023"/>
    </source>
</evidence>
<dbReference type="SUPFAM" id="SSF48403">
    <property type="entry name" value="Ankyrin repeat"/>
    <property type="match status" value="1"/>
</dbReference>
<dbReference type="PROSITE" id="PS50088">
    <property type="entry name" value="ANK_REPEAT"/>
    <property type="match status" value="3"/>
</dbReference>
<comment type="caution">
    <text evidence="4">The sequence shown here is derived from an EMBL/GenBank/DDBJ whole genome shotgun (WGS) entry which is preliminary data.</text>
</comment>
<keyword evidence="1" id="KW-0677">Repeat</keyword>
<evidence type="ECO:0000313" key="4">
    <source>
        <dbReference type="EMBL" id="TKC08914.1"/>
    </source>
</evidence>
<reference evidence="4 5" key="1">
    <citation type="submission" date="2019-04" db="EMBL/GenBank/DDBJ databases">
        <title>Pedobacter sp. RP-3-15 sp. nov., isolated from Arctic soil.</title>
        <authorList>
            <person name="Dahal R.H."/>
            <person name="Kim D.-U."/>
        </authorList>
    </citation>
    <scope>NUCLEOTIDE SEQUENCE [LARGE SCALE GENOMIC DNA]</scope>
    <source>
        <strain evidence="4 5">RP-3-15</strain>
    </source>
</reference>
<protein>
    <submittedName>
        <fullName evidence="4">Uncharacterized protein</fullName>
    </submittedName>
</protein>
<proteinExistence type="predicted"/>
<dbReference type="PANTHER" id="PTHR24198:SF165">
    <property type="entry name" value="ANKYRIN REPEAT-CONTAINING PROTEIN-RELATED"/>
    <property type="match status" value="1"/>
</dbReference>
<evidence type="ECO:0000313" key="5">
    <source>
        <dbReference type="Proteomes" id="UP000307244"/>
    </source>
</evidence>
<dbReference type="SMART" id="SM00248">
    <property type="entry name" value="ANK"/>
    <property type="match status" value="4"/>
</dbReference>
<dbReference type="Proteomes" id="UP000307244">
    <property type="component" value="Unassembled WGS sequence"/>
</dbReference>
<dbReference type="PRINTS" id="PR01415">
    <property type="entry name" value="ANKYRIN"/>
</dbReference>
<sequence>MNIATLEALIEDNKLQEIYDLLNKAPQLADQKTSHGVSPVLLACYYRKPKMAELIAGFSTEINVFEACALGQLEHTIGLITAQPELVNTFANDGFTPLGLAAYFGHEELARVLIANGAEVNVPTSNGFNVFPIHSAVAARNYKITKMLLDAGAAVNVKQQAGFTPLHAAAQYGDIEILILLLEHNADVDIRMEGGKLPADLADEKGYTEIAAILRN</sequence>
<organism evidence="4 5">
    <name type="scientific">Pedobacter frigoris</name>
    <dbReference type="NCBI Taxonomy" id="2571272"/>
    <lineage>
        <taxon>Bacteria</taxon>
        <taxon>Pseudomonadati</taxon>
        <taxon>Bacteroidota</taxon>
        <taxon>Sphingobacteriia</taxon>
        <taxon>Sphingobacteriales</taxon>
        <taxon>Sphingobacteriaceae</taxon>
        <taxon>Pedobacter</taxon>
    </lineage>
</organism>
<feature type="repeat" description="ANK" evidence="3">
    <location>
        <begin position="93"/>
        <end position="125"/>
    </location>
</feature>
<dbReference type="Pfam" id="PF00023">
    <property type="entry name" value="Ank"/>
    <property type="match status" value="1"/>
</dbReference>
<keyword evidence="2 3" id="KW-0040">ANK repeat</keyword>
<keyword evidence="5" id="KW-1185">Reference proteome</keyword>
<evidence type="ECO:0000256" key="1">
    <source>
        <dbReference type="ARBA" id="ARBA00022737"/>
    </source>
</evidence>
<dbReference type="Gene3D" id="1.25.40.20">
    <property type="entry name" value="Ankyrin repeat-containing domain"/>
    <property type="match status" value="1"/>
</dbReference>
<feature type="repeat" description="ANK" evidence="3">
    <location>
        <begin position="128"/>
        <end position="160"/>
    </location>
</feature>
<dbReference type="Pfam" id="PF12796">
    <property type="entry name" value="Ank_2"/>
    <property type="match status" value="1"/>
</dbReference>
<dbReference type="InterPro" id="IPR002110">
    <property type="entry name" value="Ankyrin_rpt"/>
</dbReference>
<dbReference type="PANTHER" id="PTHR24198">
    <property type="entry name" value="ANKYRIN REPEAT AND PROTEIN KINASE DOMAIN-CONTAINING PROTEIN"/>
    <property type="match status" value="1"/>
</dbReference>
<dbReference type="InterPro" id="IPR036770">
    <property type="entry name" value="Ankyrin_rpt-contain_sf"/>
</dbReference>
<evidence type="ECO:0000256" key="2">
    <source>
        <dbReference type="ARBA" id="ARBA00023043"/>
    </source>
</evidence>
<dbReference type="AlphaFoldDB" id="A0A4U1CN54"/>
<dbReference type="OrthoDB" id="5657095at2"/>
<feature type="repeat" description="ANK" evidence="3">
    <location>
        <begin position="161"/>
        <end position="193"/>
    </location>
</feature>
<dbReference type="EMBL" id="SWBQ01000001">
    <property type="protein sequence ID" value="TKC08914.1"/>
    <property type="molecule type" value="Genomic_DNA"/>
</dbReference>
<accession>A0A4U1CN54</accession>
<dbReference type="PROSITE" id="PS50297">
    <property type="entry name" value="ANK_REP_REGION"/>
    <property type="match status" value="2"/>
</dbReference>
<dbReference type="RefSeq" id="WP_136834333.1">
    <property type="nucleotide sequence ID" value="NZ_SWBQ01000001.1"/>
</dbReference>